<evidence type="ECO:0000313" key="2">
    <source>
        <dbReference type="Proteomes" id="UP000277671"/>
    </source>
</evidence>
<proteinExistence type="predicted"/>
<dbReference type="OrthoDB" id="3217123at2"/>
<name>A0A495JGK6_9ACTN</name>
<dbReference type="PANTHER" id="PTHR36221">
    <property type="entry name" value="DUF742 DOMAIN-CONTAINING PROTEIN"/>
    <property type="match status" value="1"/>
</dbReference>
<dbReference type="InterPro" id="IPR007995">
    <property type="entry name" value="DUF742"/>
</dbReference>
<dbReference type="EMBL" id="RBKT01000001">
    <property type="protein sequence ID" value="RKR88013.1"/>
    <property type="molecule type" value="Genomic_DNA"/>
</dbReference>
<dbReference type="Proteomes" id="UP000277671">
    <property type="component" value="Unassembled WGS sequence"/>
</dbReference>
<sequence>MRDDEMPDPEHDWLDRDAGPVVRPYMMTGGRVRPAVGGFDLVAFVVAAVASGDGRAEGLQPEHRQILRMSQEPISVAEVASYLDLPLGVVRVLLADLLTAELIAMHEPSSAPSFPEDDILKAVVNGLRAL</sequence>
<reference evidence="1 2" key="1">
    <citation type="submission" date="2018-10" db="EMBL/GenBank/DDBJ databases">
        <title>Sequencing the genomes of 1000 actinobacteria strains.</title>
        <authorList>
            <person name="Klenk H.-P."/>
        </authorList>
    </citation>
    <scope>NUCLEOTIDE SEQUENCE [LARGE SCALE GENOMIC DNA]</scope>
    <source>
        <strain evidence="1 2">DSM 45175</strain>
    </source>
</reference>
<comment type="caution">
    <text evidence="1">The sequence shown here is derived from an EMBL/GenBank/DDBJ whole genome shotgun (WGS) entry which is preliminary data.</text>
</comment>
<organism evidence="1 2">
    <name type="scientific">Micromonospora pisi</name>
    <dbReference type="NCBI Taxonomy" id="589240"/>
    <lineage>
        <taxon>Bacteria</taxon>
        <taxon>Bacillati</taxon>
        <taxon>Actinomycetota</taxon>
        <taxon>Actinomycetes</taxon>
        <taxon>Micromonosporales</taxon>
        <taxon>Micromonosporaceae</taxon>
        <taxon>Micromonospora</taxon>
    </lineage>
</organism>
<protein>
    <submittedName>
        <fullName evidence="1">Uncharacterized protein DUF742</fullName>
    </submittedName>
</protein>
<dbReference type="PANTHER" id="PTHR36221:SF1">
    <property type="entry name" value="DUF742 DOMAIN-CONTAINING PROTEIN"/>
    <property type="match status" value="1"/>
</dbReference>
<evidence type="ECO:0000313" key="1">
    <source>
        <dbReference type="EMBL" id="RKR88013.1"/>
    </source>
</evidence>
<dbReference type="RefSeq" id="WP_121161988.1">
    <property type="nucleotide sequence ID" value="NZ_RBKT01000001.1"/>
</dbReference>
<gene>
    <name evidence="1" type="ORF">BDK92_2317</name>
</gene>
<dbReference type="Pfam" id="PF05331">
    <property type="entry name" value="DUF742"/>
    <property type="match status" value="1"/>
</dbReference>
<dbReference type="AlphaFoldDB" id="A0A495JGK6"/>
<accession>A0A495JGK6</accession>
<keyword evidence="2" id="KW-1185">Reference proteome</keyword>